<sequence>MLIGPLSVWIRTILPHPSRRTRIRSWLMRRFTFGFLRENWEGNFSTAARYKLCPSLVSKLIRRLIDRRYVLSLKDKTSSLKDKTSFLRDKTLLLRNGNFSVTATFRRRHLRNGSDDRCLIDLRYDGQTTSDRHTLTGRDEQVVQATVWWT</sequence>
<keyword evidence="2" id="KW-1185">Reference proteome</keyword>
<evidence type="ECO:0000313" key="1">
    <source>
        <dbReference type="EMBL" id="KAG7367688.1"/>
    </source>
</evidence>
<gene>
    <name evidence="1" type="ORF">IV203_030359</name>
</gene>
<accession>A0A9K3LSE7</accession>
<dbReference type="EMBL" id="JAGRRH010000007">
    <property type="protein sequence ID" value="KAG7367688.1"/>
    <property type="molecule type" value="Genomic_DNA"/>
</dbReference>
<evidence type="ECO:0000313" key="2">
    <source>
        <dbReference type="Proteomes" id="UP000693970"/>
    </source>
</evidence>
<dbReference type="Proteomes" id="UP000693970">
    <property type="component" value="Unassembled WGS sequence"/>
</dbReference>
<organism evidence="1 2">
    <name type="scientific">Nitzschia inconspicua</name>
    <dbReference type="NCBI Taxonomy" id="303405"/>
    <lineage>
        <taxon>Eukaryota</taxon>
        <taxon>Sar</taxon>
        <taxon>Stramenopiles</taxon>
        <taxon>Ochrophyta</taxon>
        <taxon>Bacillariophyta</taxon>
        <taxon>Bacillariophyceae</taxon>
        <taxon>Bacillariophycidae</taxon>
        <taxon>Bacillariales</taxon>
        <taxon>Bacillariaceae</taxon>
        <taxon>Nitzschia</taxon>
    </lineage>
</organism>
<dbReference type="AlphaFoldDB" id="A0A9K3LSE7"/>
<protein>
    <submittedName>
        <fullName evidence="1">Uncharacterized protein</fullName>
    </submittedName>
</protein>
<comment type="caution">
    <text evidence="1">The sequence shown here is derived from an EMBL/GenBank/DDBJ whole genome shotgun (WGS) entry which is preliminary data.</text>
</comment>
<reference evidence="1" key="1">
    <citation type="journal article" date="2021" name="Sci. Rep.">
        <title>Diploid genomic architecture of Nitzschia inconspicua, an elite biomass production diatom.</title>
        <authorList>
            <person name="Oliver A."/>
            <person name="Podell S."/>
            <person name="Pinowska A."/>
            <person name="Traller J.C."/>
            <person name="Smith S.R."/>
            <person name="McClure R."/>
            <person name="Beliaev A."/>
            <person name="Bohutskyi P."/>
            <person name="Hill E.A."/>
            <person name="Rabines A."/>
            <person name="Zheng H."/>
            <person name="Allen L.Z."/>
            <person name="Kuo A."/>
            <person name="Grigoriev I.V."/>
            <person name="Allen A.E."/>
            <person name="Hazlebeck D."/>
            <person name="Allen E.E."/>
        </authorList>
    </citation>
    <scope>NUCLEOTIDE SEQUENCE</scope>
    <source>
        <strain evidence="1">Hildebrandi</strain>
    </source>
</reference>
<proteinExistence type="predicted"/>
<name>A0A9K3LSE7_9STRA</name>
<reference evidence="1" key="2">
    <citation type="submission" date="2021-04" db="EMBL/GenBank/DDBJ databases">
        <authorList>
            <person name="Podell S."/>
        </authorList>
    </citation>
    <scope>NUCLEOTIDE SEQUENCE</scope>
    <source>
        <strain evidence="1">Hildebrandi</strain>
    </source>
</reference>